<dbReference type="EMBL" id="PFIP01000075">
    <property type="protein sequence ID" value="PIX34425.1"/>
    <property type="molecule type" value="Genomic_DNA"/>
</dbReference>
<accession>A0A2M7PUA5</accession>
<evidence type="ECO:0000313" key="3">
    <source>
        <dbReference type="EMBL" id="PIX34425.1"/>
    </source>
</evidence>
<accession>A0A2M8CG18</accession>
<evidence type="ECO:0000313" key="8">
    <source>
        <dbReference type="Proteomes" id="UP000230646"/>
    </source>
</evidence>
<dbReference type="EMBL" id="PFKO01000021">
    <property type="protein sequence ID" value="PIY33847.1"/>
    <property type="molecule type" value="Genomic_DNA"/>
</dbReference>
<feature type="transmembrane region" description="Helical" evidence="1">
    <location>
        <begin position="30"/>
        <end position="54"/>
    </location>
</feature>
<gene>
    <name evidence="2" type="ORF">AUK42_07745</name>
    <name evidence="5" type="ORF">CO097_00620</name>
    <name evidence="4" type="ORF">COZ07_00710</name>
    <name evidence="3" type="ORF">COZ58_03995</name>
</gene>
<reference evidence="2 6" key="1">
    <citation type="journal article" date="2016" name="Environ. Microbiol.">
        <title>Genomic resolution of a cold subsurface aquifer community provides metabolic insights for novel microbes adapted to high CO concentrations.</title>
        <authorList>
            <person name="Probst A.J."/>
            <person name="Castelle C.J."/>
            <person name="Singh A."/>
            <person name="Brown C.T."/>
            <person name="Anantharaman K."/>
            <person name="Sharon I."/>
            <person name="Hug L.A."/>
            <person name="Burstein D."/>
            <person name="Emerson J.B."/>
            <person name="Thomas B.C."/>
            <person name="Banfield J.F."/>
        </authorList>
    </citation>
    <scope>NUCLEOTIDE SEQUENCE [LARGE SCALE GENOMIC DNA]</scope>
    <source>
        <strain evidence="2">CG2_30_33_13</strain>
    </source>
</reference>
<reference evidence="3" key="2">
    <citation type="submission" date="2017-09" db="EMBL/GenBank/DDBJ databases">
        <title>Depth-based differentiation of microbial function through sediment-hosted aquifers and enrichment of novel symbionts in the deep terrestrial subsurface.</title>
        <authorList>
            <person name="Probst A.J."/>
            <person name="Ladd B."/>
            <person name="Jarett J.K."/>
            <person name="Geller-Mcgrath D.E."/>
            <person name="Sieber C.M.K."/>
            <person name="Emerson J.B."/>
            <person name="Anantharaman K."/>
            <person name="Thomas B.C."/>
            <person name="Malmstrom R."/>
            <person name="Stieglmeier M."/>
            <person name="Klingl A."/>
            <person name="Woyke T."/>
            <person name="Ryan C.M."/>
            <person name="Banfield J.F."/>
        </authorList>
    </citation>
    <scope>NUCLEOTIDE SEQUENCE</scope>
    <source>
        <strain evidence="3">CG_4_8_14_3_um_filter_34_18</strain>
    </source>
</reference>
<keyword evidence="1" id="KW-1133">Transmembrane helix</keyword>
<proteinExistence type="predicted"/>
<evidence type="ECO:0000313" key="4">
    <source>
        <dbReference type="EMBL" id="PIY33847.1"/>
    </source>
</evidence>
<dbReference type="Proteomes" id="UP000231493">
    <property type="component" value="Unassembled WGS sequence"/>
</dbReference>
<reference evidence="7 8" key="3">
    <citation type="submission" date="2017-09" db="EMBL/GenBank/DDBJ databases">
        <title>Depth-based differentiation of microbial function through sediment-hosted aquifers and enrichment of novel symbionts in the deep terrestrial subsurface.</title>
        <authorList>
            <person name="Probst A.J."/>
            <person name="Ladd B."/>
            <person name="Jarett J.K."/>
            <person name="Geller-Mcgrath D.E."/>
            <person name="Sieber C.M."/>
            <person name="Emerson J.B."/>
            <person name="Anantharaman K."/>
            <person name="Thomas B.C."/>
            <person name="Malmstrom R."/>
            <person name="Stieglmeier M."/>
            <person name="Klingl A."/>
            <person name="Woyke T."/>
            <person name="Ryan C.M."/>
            <person name="Banfield J.F."/>
        </authorList>
    </citation>
    <scope>NUCLEOTIDE SEQUENCE [LARGE SCALE GENOMIC DNA]</scope>
    <source>
        <strain evidence="4">CG_4_10_14_3_um_filter_34_13</strain>
        <strain evidence="5">CG_4_9_14_3_um_filter_33_16</strain>
    </source>
</reference>
<accession>A0A2M7K8G6</accession>
<name>A0A1J5G393_9BACT</name>
<evidence type="ECO:0000313" key="5">
    <source>
        <dbReference type="EMBL" id="PJB57997.1"/>
    </source>
</evidence>
<dbReference type="EMBL" id="PFTV01000016">
    <property type="protein sequence ID" value="PJB57997.1"/>
    <property type="molecule type" value="Genomic_DNA"/>
</dbReference>
<dbReference type="Proteomes" id="UP000182763">
    <property type="component" value="Unassembled WGS sequence"/>
</dbReference>
<organism evidence="2 6">
    <name type="scientific">Candidatus Infernicultor aquiphilus</name>
    <dbReference type="NCBI Taxonomy" id="1805029"/>
    <lineage>
        <taxon>Bacteria</taxon>
        <taxon>Pseudomonadati</taxon>
        <taxon>Atribacterota</taxon>
        <taxon>Candidatus Phoenicimicrobiia</taxon>
        <taxon>Candidatus Pheonicimicrobiales</taxon>
        <taxon>Candidatus Phoenicimicrobiaceae</taxon>
        <taxon>Candidatus Infernicultor</taxon>
    </lineage>
</organism>
<evidence type="ECO:0000313" key="7">
    <source>
        <dbReference type="Proteomes" id="UP000228560"/>
    </source>
</evidence>
<keyword evidence="1" id="KW-0472">Membrane</keyword>
<sequence>MKWYKIVIIIAILAGISTLIPTSASKLCYLGYYAHCTFTPISTIICWGIAWGIYRRKSKKK</sequence>
<evidence type="ECO:0000313" key="6">
    <source>
        <dbReference type="Proteomes" id="UP000182763"/>
    </source>
</evidence>
<dbReference type="RefSeq" id="WP_406606696.1">
    <property type="nucleotide sequence ID" value="NZ_PFKO01000021.1"/>
</dbReference>
<evidence type="ECO:0000256" key="1">
    <source>
        <dbReference type="SAM" id="Phobius"/>
    </source>
</evidence>
<dbReference type="AlphaFoldDB" id="A0A1J5G393"/>
<keyword evidence="1" id="KW-0812">Transmembrane</keyword>
<feature type="transmembrane region" description="Helical" evidence="1">
    <location>
        <begin position="7"/>
        <end position="24"/>
    </location>
</feature>
<dbReference type="EMBL" id="MNYY01000150">
    <property type="protein sequence ID" value="OIP66812.1"/>
    <property type="molecule type" value="Genomic_DNA"/>
</dbReference>
<accession>A0A1J5G393</accession>
<dbReference type="Proteomes" id="UP000230646">
    <property type="component" value="Unassembled WGS sequence"/>
</dbReference>
<comment type="caution">
    <text evidence="2">The sequence shown here is derived from an EMBL/GenBank/DDBJ whole genome shotgun (WGS) entry which is preliminary data.</text>
</comment>
<evidence type="ECO:0000313" key="2">
    <source>
        <dbReference type="EMBL" id="OIP66812.1"/>
    </source>
</evidence>
<dbReference type="Proteomes" id="UP000228560">
    <property type="component" value="Unassembled WGS sequence"/>
</dbReference>
<protein>
    <submittedName>
        <fullName evidence="2">Uncharacterized protein</fullName>
    </submittedName>
</protein>